<dbReference type="SUPFAM" id="SSF57667">
    <property type="entry name" value="beta-beta-alpha zinc fingers"/>
    <property type="match status" value="2"/>
</dbReference>
<dbReference type="OrthoDB" id="3437960at2759"/>
<keyword evidence="2" id="KW-0479">Metal-binding</keyword>
<dbReference type="FunFam" id="3.30.160.60:FF:001498">
    <property type="entry name" value="Zinc finger protein 404"/>
    <property type="match status" value="1"/>
</dbReference>
<feature type="compositionally biased region" description="Low complexity" evidence="8">
    <location>
        <begin position="486"/>
        <end position="497"/>
    </location>
</feature>
<evidence type="ECO:0000256" key="3">
    <source>
        <dbReference type="ARBA" id="ARBA00022737"/>
    </source>
</evidence>
<reference evidence="10 11" key="1">
    <citation type="journal article" date="2018" name="Front. Microbiol.">
        <title>Prospects for Fungal Bioremediation of Acidic Radioactive Waste Sites: Characterization and Genome Sequence of Rhodotorula taiwanensis MD1149.</title>
        <authorList>
            <person name="Tkavc R."/>
            <person name="Matrosova V.Y."/>
            <person name="Grichenko O.E."/>
            <person name="Gostincar C."/>
            <person name="Volpe R.P."/>
            <person name="Klimenkova P."/>
            <person name="Gaidamakova E.K."/>
            <person name="Zhou C.E."/>
            <person name="Stewart B.J."/>
            <person name="Lyman M.G."/>
            <person name="Malfatti S.A."/>
            <person name="Rubinfeld B."/>
            <person name="Courtot M."/>
            <person name="Singh J."/>
            <person name="Dalgard C.L."/>
            <person name="Hamilton T."/>
            <person name="Frey K.G."/>
            <person name="Gunde-Cimerman N."/>
            <person name="Dugan L."/>
            <person name="Daly M.J."/>
        </authorList>
    </citation>
    <scope>NUCLEOTIDE SEQUENCE [LARGE SCALE GENOMIC DNA]</scope>
    <source>
        <strain evidence="10 11">MD1149</strain>
    </source>
</reference>
<evidence type="ECO:0000259" key="9">
    <source>
        <dbReference type="PROSITE" id="PS50157"/>
    </source>
</evidence>
<evidence type="ECO:0000256" key="7">
    <source>
        <dbReference type="PROSITE-ProRule" id="PRU00042"/>
    </source>
</evidence>
<keyword evidence="5" id="KW-0862">Zinc</keyword>
<gene>
    <name evidence="10" type="ORF">BMF94_6406</name>
</gene>
<feature type="compositionally biased region" description="Basic and acidic residues" evidence="8">
    <location>
        <begin position="833"/>
        <end position="844"/>
    </location>
</feature>
<keyword evidence="6" id="KW-0539">Nucleus</keyword>
<dbReference type="InterPro" id="IPR036236">
    <property type="entry name" value="Znf_C2H2_sf"/>
</dbReference>
<dbReference type="FunFam" id="3.30.160.60:FF:000125">
    <property type="entry name" value="Putative zinc finger protein 143"/>
    <property type="match status" value="2"/>
</dbReference>
<dbReference type="PROSITE" id="PS00028">
    <property type="entry name" value="ZINC_FINGER_C2H2_1"/>
    <property type="match status" value="5"/>
</dbReference>
<accession>A0A2S5B1G7</accession>
<dbReference type="GO" id="GO:0000978">
    <property type="term" value="F:RNA polymerase II cis-regulatory region sequence-specific DNA binding"/>
    <property type="evidence" value="ECO:0007669"/>
    <property type="project" value="TreeGrafter"/>
</dbReference>
<dbReference type="AlphaFoldDB" id="A0A2S5B1G7"/>
<feature type="domain" description="C2H2-type" evidence="9">
    <location>
        <begin position="721"/>
        <end position="748"/>
    </location>
</feature>
<dbReference type="GO" id="GO:0031519">
    <property type="term" value="C:PcG protein complex"/>
    <property type="evidence" value="ECO:0007669"/>
    <property type="project" value="TreeGrafter"/>
</dbReference>
<name>A0A2S5B1G7_9BASI</name>
<evidence type="ECO:0000313" key="11">
    <source>
        <dbReference type="Proteomes" id="UP000237144"/>
    </source>
</evidence>
<evidence type="ECO:0000256" key="6">
    <source>
        <dbReference type="ARBA" id="ARBA00023242"/>
    </source>
</evidence>
<dbReference type="FunFam" id="3.30.160.60:FF:000072">
    <property type="entry name" value="zinc finger protein 143 isoform X1"/>
    <property type="match status" value="1"/>
</dbReference>
<proteinExistence type="predicted"/>
<dbReference type="InterPro" id="IPR013087">
    <property type="entry name" value="Znf_C2H2_type"/>
</dbReference>
<comment type="subcellular location">
    <subcellularLocation>
        <location evidence="1">Nucleus</location>
    </subcellularLocation>
</comment>
<sequence length="853" mass="89412">MDGRLHAIATATASSNGTSCSDCCTAPPSAYDCQDCSIVGGGWPGSAAEAANEFACCNLPGLAFPSPASSGHHVALPTAADCFECATTVLPQSAEAERAAAAAVAAAKSHLAWCCDDAGCLPTPDNGPYPLNDTPITSSSPVESCCGPSSGPSSAAAAAVPDEWMRWSAAALASATAAAPAFVAPSMPADTCMDPSCAVAISPPEVDLADCPDCTGGAESAAPASGLDPDGLPHTDIDQLLDGLDESTIQDILNCCCCDTALHDQPATFDPASHTRHQQLPQHIHCHDSHLPAAKPQPSAIPLLLATNTPAQHPPRVPSAASDTERQMHATKPLSTPSLPLRCEWRDCASAFVTHESLVAHVLSAHLSPLASTAPTSAGREAAPATSSDLLTHLAALIEPLANTGGATTRQYGAAQEPIARTVLNMLASVAALNASSQQPGSAPHTVRALATRPSHAHSHSNRSHGVSHPHAHHTRVRHHHHPYGAARAQAAAVEAAMQREGHTVPQISSGLPSSSGSTPVGARGSDAGEPPRKRKRVATLTSTPPSPASLLEQPFALMQDFGIAGSVGGNRSGPKEATPASGFALSPSTPLSPAVSVAETDAPSSPWRGCQAIFDTTAALMEHLSTVHVGAGKARYTCEWEGCDRSTATVCPASVQYQDLDEQAAEEHFEKMRDARDDKGVFRQRQKVMRHLQMHTGQGSLSSYAILLIFRSRVSGDRPYACEICGKTFSESLTLTQHMRVHTQEKPYVCDHPDCGKAFALASALTIHKRTHTGSRPFRCTFPGCTAAFSESSNLSKHVRVHSCERNYLCPEAGCGKAFSRSDQLKRHARVHEKEKEAQARMEQEEEDGIDS</sequence>
<protein>
    <recommendedName>
        <fullName evidence="9">C2H2-type domain-containing protein</fullName>
    </recommendedName>
</protein>
<dbReference type="STRING" id="741276.A0A2S5B1G7"/>
<comment type="caution">
    <text evidence="10">The sequence shown here is derived from an EMBL/GenBank/DDBJ whole genome shotgun (WGS) entry which is preliminary data.</text>
</comment>
<dbReference type="PANTHER" id="PTHR14003:SF19">
    <property type="entry name" value="YY2 TRANSCRIPTION FACTOR"/>
    <property type="match status" value="1"/>
</dbReference>
<feature type="domain" description="C2H2-type" evidence="9">
    <location>
        <begin position="749"/>
        <end position="778"/>
    </location>
</feature>
<keyword evidence="4 7" id="KW-0863">Zinc-finger</keyword>
<dbReference type="GO" id="GO:0008270">
    <property type="term" value="F:zinc ion binding"/>
    <property type="evidence" value="ECO:0007669"/>
    <property type="project" value="UniProtKB-KW"/>
</dbReference>
<feature type="region of interest" description="Disordered" evidence="8">
    <location>
        <begin position="827"/>
        <end position="853"/>
    </location>
</feature>
<feature type="domain" description="C2H2-type" evidence="9">
    <location>
        <begin position="809"/>
        <end position="838"/>
    </location>
</feature>
<keyword evidence="11" id="KW-1185">Reference proteome</keyword>
<dbReference type="Pfam" id="PF00096">
    <property type="entry name" value="zf-C2H2"/>
    <property type="match status" value="4"/>
</dbReference>
<dbReference type="PROSITE" id="PS50157">
    <property type="entry name" value="ZINC_FINGER_C2H2_2"/>
    <property type="match status" value="4"/>
</dbReference>
<evidence type="ECO:0000256" key="8">
    <source>
        <dbReference type="SAM" id="MobiDB-lite"/>
    </source>
</evidence>
<evidence type="ECO:0000256" key="1">
    <source>
        <dbReference type="ARBA" id="ARBA00004123"/>
    </source>
</evidence>
<feature type="compositionally biased region" description="Basic residues" evidence="8">
    <location>
        <begin position="455"/>
        <end position="483"/>
    </location>
</feature>
<feature type="region of interest" description="Disordered" evidence="8">
    <location>
        <begin position="569"/>
        <end position="589"/>
    </location>
</feature>
<dbReference type="PANTHER" id="PTHR14003">
    <property type="entry name" value="TRANSCRIPTIONAL REPRESSOR PROTEIN YY"/>
    <property type="match status" value="1"/>
</dbReference>
<feature type="compositionally biased region" description="Low complexity" evidence="8">
    <location>
        <begin position="509"/>
        <end position="518"/>
    </location>
</feature>
<evidence type="ECO:0000256" key="2">
    <source>
        <dbReference type="ARBA" id="ARBA00022723"/>
    </source>
</evidence>
<dbReference type="Gene3D" id="3.30.160.60">
    <property type="entry name" value="Classic Zinc Finger"/>
    <property type="match status" value="6"/>
</dbReference>
<keyword evidence="3" id="KW-0677">Repeat</keyword>
<evidence type="ECO:0000256" key="5">
    <source>
        <dbReference type="ARBA" id="ARBA00022833"/>
    </source>
</evidence>
<dbReference type="EMBL" id="PJQD01000113">
    <property type="protein sequence ID" value="POY70628.1"/>
    <property type="molecule type" value="Genomic_DNA"/>
</dbReference>
<dbReference type="SMART" id="SM00355">
    <property type="entry name" value="ZnF_C2H2"/>
    <property type="match status" value="6"/>
</dbReference>
<dbReference type="Proteomes" id="UP000237144">
    <property type="component" value="Unassembled WGS sequence"/>
</dbReference>
<feature type="domain" description="C2H2-type" evidence="9">
    <location>
        <begin position="779"/>
        <end position="808"/>
    </location>
</feature>
<dbReference type="GO" id="GO:0000785">
    <property type="term" value="C:chromatin"/>
    <property type="evidence" value="ECO:0007669"/>
    <property type="project" value="TreeGrafter"/>
</dbReference>
<evidence type="ECO:0000313" key="10">
    <source>
        <dbReference type="EMBL" id="POY70628.1"/>
    </source>
</evidence>
<organism evidence="10 11">
    <name type="scientific">Rhodotorula taiwanensis</name>
    <dbReference type="NCBI Taxonomy" id="741276"/>
    <lineage>
        <taxon>Eukaryota</taxon>
        <taxon>Fungi</taxon>
        <taxon>Dikarya</taxon>
        <taxon>Basidiomycota</taxon>
        <taxon>Pucciniomycotina</taxon>
        <taxon>Microbotryomycetes</taxon>
        <taxon>Sporidiobolales</taxon>
        <taxon>Sporidiobolaceae</taxon>
        <taxon>Rhodotorula</taxon>
    </lineage>
</organism>
<dbReference type="GO" id="GO:0000981">
    <property type="term" value="F:DNA-binding transcription factor activity, RNA polymerase II-specific"/>
    <property type="evidence" value="ECO:0007669"/>
    <property type="project" value="UniProtKB-ARBA"/>
</dbReference>
<dbReference type="GO" id="GO:0005667">
    <property type="term" value="C:transcription regulator complex"/>
    <property type="evidence" value="ECO:0007669"/>
    <property type="project" value="TreeGrafter"/>
</dbReference>
<feature type="region of interest" description="Disordered" evidence="8">
    <location>
        <begin position="436"/>
        <end position="549"/>
    </location>
</feature>
<evidence type="ECO:0000256" key="4">
    <source>
        <dbReference type="ARBA" id="ARBA00022771"/>
    </source>
</evidence>